<dbReference type="OrthoDB" id="437744at2759"/>
<feature type="compositionally biased region" description="Acidic residues" evidence="1">
    <location>
        <begin position="885"/>
        <end position="900"/>
    </location>
</feature>
<name>A0A9P1C2T8_9DINO</name>
<feature type="transmembrane region" description="Helical" evidence="2">
    <location>
        <begin position="119"/>
        <end position="141"/>
    </location>
</feature>
<dbReference type="EMBL" id="CAMXCT020000857">
    <property type="protein sequence ID" value="CAL1137444.1"/>
    <property type="molecule type" value="Genomic_DNA"/>
</dbReference>
<feature type="compositionally biased region" description="Polar residues" evidence="1">
    <location>
        <begin position="1"/>
        <end position="19"/>
    </location>
</feature>
<comment type="caution">
    <text evidence="3">The sequence shown here is derived from an EMBL/GenBank/DDBJ whole genome shotgun (WGS) entry which is preliminary data.</text>
</comment>
<reference evidence="4" key="2">
    <citation type="submission" date="2024-04" db="EMBL/GenBank/DDBJ databases">
        <authorList>
            <person name="Chen Y."/>
            <person name="Shah S."/>
            <person name="Dougan E. K."/>
            <person name="Thang M."/>
            <person name="Chan C."/>
        </authorList>
    </citation>
    <scope>NUCLEOTIDE SEQUENCE [LARGE SCALE GENOMIC DNA]</scope>
</reference>
<feature type="transmembrane region" description="Helical" evidence="2">
    <location>
        <begin position="244"/>
        <end position="263"/>
    </location>
</feature>
<organism evidence="3">
    <name type="scientific">Cladocopium goreaui</name>
    <dbReference type="NCBI Taxonomy" id="2562237"/>
    <lineage>
        <taxon>Eukaryota</taxon>
        <taxon>Sar</taxon>
        <taxon>Alveolata</taxon>
        <taxon>Dinophyceae</taxon>
        <taxon>Suessiales</taxon>
        <taxon>Symbiodiniaceae</taxon>
        <taxon>Cladocopium</taxon>
    </lineage>
</organism>
<feature type="region of interest" description="Disordered" evidence="1">
    <location>
        <begin position="885"/>
        <end position="921"/>
    </location>
</feature>
<keyword evidence="2" id="KW-0472">Membrane</keyword>
<keyword evidence="2" id="KW-0812">Transmembrane</keyword>
<feature type="non-terminal residue" evidence="3">
    <location>
        <position position="1291"/>
    </location>
</feature>
<reference evidence="3" key="1">
    <citation type="submission" date="2022-10" db="EMBL/GenBank/DDBJ databases">
        <authorList>
            <person name="Chen Y."/>
            <person name="Dougan E. K."/>
            <person name="Chan C."/>
            <person name="Rhodes N."/>
            <person name="Thang M."/>
        </authorList>
    </citation>
    <scope>NUCLEOTIDE SEQUENCE</scope>
</reference>
<feature type="region of interest" description="Disordered" evidence="1">
    <location>
        <begin position="1"/>
        <end position="34"/>
    </location>
</feature>
<gene>
    <name evidence="3" type="ORF">C1SCF055_LOCUS11625</name>
</gene>
<evidence type="ECO:0000313" key="4">
    <source>
        <dbReference type="EMBL" id="CAL1137444.1"/>
    </source>
</evidence>
<proteinExistence type="predicted"/>
<evidence type="ECO:0000256" key="2">
    <source>
        <dbReference type="SAM" id="Phobius"/>
    </source>
</evidence>
<feature type="transmembrane region" description="Helical" evidence="2">
    <location>
        <begin position="221"/>
        <end position="238"/>
    </location>
</feature>
<feature type="transmembrane region" description="Helical" evidence="2">
    <location>
        <begin position="283"/>
        <end position="301"/>
    </location>
</feature>
<protein>
    <submittedName>
        <fullName evidence="3">Uncharacterized protein</fullName>
    </submittedName>
</protein>
<feature type="transmembrane region" description="Helical" evidence="2">
    <location>
        <begin position="41"/>
        <end position="60"/>
    </location>
</feature>
<keyword evidence="2" id="KW-1133">Transmembrane helix</keyword>
<evidence type="ECO:0000256" key="1">
    <source>
        <dbReference type="SAM" id="MobiDB-lite"/>
    </source>
</evidence>
<sequence>AATSESTGGAVESSGSTKSIRCRGTSPFQSGGPTQSFRPQAIVGLFWILTLGHCSVYMLGPSRFEGFTSFVLFVWFTGAPLAVMTILEVCIRVSVQAGPIWRFKSWRRMMIPLFHQLEAFVMAVMAFRGGMSIYLLLVAFLGDQFPTSVSDQDKATVLVLCGYRALRTWGDFHGVSVQSTLRWRRRQARRQKFWMNEYKRQLEEHRQLFFVRMQRCVDNRISQLALFFATVFYCFVEFQDAFPLTSLFWGYMLIGAFFCEFLARAKAQGGEYFFRPMYNKLEILVLAAGTWCLFYASWYTSYLAESKQERTTIAYATAFLLLLHRCIRLLAIRFQVSGSYLHANTLMSAKAMEIFMAKYGSLVEVAPTNIHVDVPGSMVHIEKATLKPEAFEDLHLPLTLSGGLIEDFFVDFFTPDNEGGGFARVRTNGKTRVRIKNLLLVMGPGRGLAEAGGSRGRRIPWGQNLPRKPGAGLGFGHFAQKMHWKLRVVLNSGVRRFKNLLQDSALRNLDLDIRNASVQFQDSSGALGYGCLSMGLKMDSLKLMRHAGKHMNLHLARLSFYVEPFGGQESWQKKSLTAEKPQRVVRKMVQLNTADRLRSWAFSELRQRLDATERLHQMERWPERHNILMIPWVSLNAGPEAVGEVPPERVASGNLRVSHGLSNAIRKQVQRVTRVTRSRISSDIEDQQSSHLHKEIEEHWHWKLQVRPVIIMVDDVQLGCVRHLHHCVRSWWAWDAAFRWRPKVTPLDPTVMPKERPAVVRFWWYYTLHRVLAKRSGQRRMPLKFLDLVLKAGYRFKYRSMLTAVVGRSGPLIPGSRVFLKPSPQQQKQLQELQMHLAYPDIVSCYRAVLAKAVGQGSHASYAIRAAQQAEAEVVDAVEVEQLEALTEEEEEEEEEEEMVEINSADSADSSDEEDPSGSGTWELRWSGLEVWIPFWRPGQRYRPVFLHVTFQDLAIDAEVLEKDGSEGKLAPFSMLCALKSFSFSSPECGKIQAAAKDVVKINQLVSMAPTMFNSVFHLGPKDWACIGEQFALIVQARAISGKEVHAVVHCPECKVMLWEPLILTLRAFLNEHSKEDAKTLSVVRGGRITKKDGKVSAKNGRIGPTSVSATFESFLEVSGSMQSQAPAASEQTKLTKRLQNAQRLFERVVLIQEDIGVNITLNLRAIQIFQIGKFSRDQLGIEEARVFPQDVSAKVLRSDDPVAFTSGRSRTGTMWAESGSKMCSIAGALDAYANRSRQARSSSFPSQPWVAGSPLVPAFRQEDAVDAPELPDATKLNIARLSSTKLICTK</sequence>
<dbReference type="EMBL" id="CAMXCT010000857">
    <property type="protein sequence ID" value="CAI3984069.1"/>
    <property type="molecule type" value="Genomic_DNA"/>
</dbReference>
<feature type="transmembrane region" description="Helical" evidence="2">
    <location>
        <begin position="72"/>
        <end position="95"/>
    </location>
</feature>
<evidence type="ECO:0000313" key="3">
    <source>
        <dbReference type="EMBL" id="CAI3984069.1"/>
    </source>
</evidence>
<accession>A0A9P1C2T8</accession>